<dbReference type="GO" id="GO:0005615">
    <property type="term" value="C:extracellular space"/>
    <property type="evidence" value="ECO:0007669"/>
    <property type="project" value="TreeGrafter"/>
</dbReference>
<keyword evidence="6" id="KW-1185">Reference proteome</keyword>
<dbReference type="InterPro" id="IPR050373">
    <property type="entry name" value="Fibrinogen_C-term_domain"/>
</dbReference>
<dbReference type="VEuPathDB" id="VectorBase:ASIC018851"/>
<dbReference type="SUPFAM" id="SSF56496">
    <property type="entry name" value="Fibrinogen C-terminal domain-like"/>
    <property type="match status" value="1"/>
</dbReference>
<dbReference type="OMA" id="CYSCFLN"/>
<dbReference type="EMBL" id="KE525349">
    <property type="protein sequence ID" value="KFB50799.1"/>
    <property type="molecule type" value="Genomic_DNA"/>
</dbReference>
<reference evidence="4 6" key="1">
    <citation type="journal article" date="2014" name="BMC Genomics">
        <title>Genome sequence of Anopheles sinensis provides insight into genetics basis of mosquito competence for malaria parasites.</title>
        <authorList>
            <person name="Zhou D."/>
            <person name="Zhang D."/>
            <person name="Ding G."/>
            <person name="Shi L."/>
            <person name="Hou Q."/>
            <person name="Ye Y."/>
            <person name="Xu Y."/>
            <person name="Zhou H."/>
            <person name="Xiong C."/>
            <person name="Li S."/>
            <person name="Yu J."/>
            <person name="Hong S."/>
            <person name="Yu X."/>
            <person name="Zou P."/>
            <person name="Chen C."/>
            <person name="Chang X."/>
            <person name="Wang W."/>
            <person name="Lv Y."/>
            <person name="Sun Y."/>
            <person name="Ma L."/>
            <person name="Shen B."/>
            <person name="Zhu C."/>
        </authorList>
    </citation>
    <scope>NUCLEOTIDE SEQUENCE [LARGE SCALE GENOMIC DNA]</scope>
</reference>
<dbReference type="Gene3D" id="3.90.215.10">
    <property type="entry name" value="Gamma Fibrinogen, chain A, domain 1"/>
    <property type="match status" value="1"/>
</dbReference>
<organism evidence="4">
    <name type="scientific">Anopheles sinensis</name>
    <name type="common">Mosquito</name>
    <dbReference type="NCBI Taxonomy" id="74873"/>
    <lineage>
        <taxon>Eukaryota</taxon>
        <taxon>Metazoa</taxon>
        <taxon>Ecdysozoa</taxon>
        <taxon>Arthropoda</taxon>
        <taxon>Hexapoda</taxon>
        <taxon>Insecta</taxon>
        <taxon>Pterygota</taxon>
        <taxon>Neoptera</taxon>
        <taxon>Endopterygota</taxon>
        <taxon>Diptera</taxon>
        <taxon>Nematocera</taxon>
        <taxon>Culicoidea</taxon>
        <taxon>Culicidae</taxon>
        <taxon>Anophelinae</taxon>
        <taxon>Anopheles</taxon>
    </lineage>
</organism>
<dbReference type="Pfam" id="PF00147">
    <property type="entry name" value="Fibrinogen_C"/>
    <property type="match status" value="1"/>
</dbReference>
<dbReference type="EnsemblMetazoa" id="ASIC018851-RA">
    <property type="protein sequence ID" value="ASIC018851-PA"/>
    <property type="gene ID" value="ASIC018851"/>
</dbReference>
<feature type="chain" id="PRO_5001784862" evidence="2">
    <location>
        <begin position="19"/>
        <end position="247"/>
    </location>
</feature>
<dbReference type="CDD" id="cd00087">
    <property type="entry name" value="FReD"/>
    <property type="match status" value="1"/>
</dbReference>
<gene>
    <name evidence="4" type="ORF">ZHAS_00018851</name>
</gene>
<dbReference type="OrthoDB" id="6145874at2759"/>
<dbReference type="InterPro" id="IPR036056">
    <property type="entry name" value="Fibrinogen-like_C"/>
</dbReference>
<dbReference type="PANTHER" id="PTHR19143">
    <property type="entry name" value="FIBRINOGEN/TENASCIN/ANGIOPOEITIN"/>
    <property type="match status" value="1"/>
</dbReference>
<protein>
    <submittedName>
        <fullName evidence="4">AGAP006914-PA-like protein</fullName>
    </submittedName>
    <submittedName>
        <fullName evidence="5">Fibrinogen C-terminal domain-containing protein</fullName>
    </submittedName>
</protein>
<dbReference type="SMART" id="SM00186">
    <property type="entry name" value="FBG"/>
    <property type="match status" value="1"/>
</dbReference>
<evidence type="ECO:0000313" key="5">
    <source>
        <dbReference type="EnsemblMetazoa" id="ASIC018851-PA"/>
    </source>
</evidence>
<dbReference type="Proteomes" id="UP000030765">
    <property type="component" value="Unassembled WGS sequence"/>
</dbReference>
<sequence>MQTAVLFVLFGVLATVSGQQKTEPNSGQISGFLFELLLTHLSALEGRIQEKLDELAKNQTRQIEQLMRNLQASGSTLNRRLSGLQDEQTSRCQQLNVPCRVETIENHNDGRLDGSWVVLQHRFDGSLTFNRDWPEYRDGFGDQQGEHWLGLKHIHRLLTGNRHELLILLESFENETAYANYDDFRIGDESEQFMLKSVGKYSGTAGDSLKYHLNSKFSTHDQDNDEHKFNCASMYNGGWWYKDCYAR</sequence>
<keyword evidence="1" id="KW-0175">Coiled coil</keyword>
<dbReference type="PROSITE" id="PS51406">
    <property type="entry name" value="FIBRINOGEN_C_2"/>
    <property type="match status" value="1"/>
</dbReference>
<evidence type="ECO:0000313" key="4">
    <source>
        <dbReference type="EMBL" id="KFB50799.1"/>
    </source>
</evidence>
<accession>A0A084WKQ5</accession>
<evidence type="ECO:0000313" key="6">
    <source>
        <dbReference type="Proteomes" id="UP000030765"/>
    </source>
</evidence>
<evidence type="ECO:0000259" key="3">
    <source>
        <dbReference type="PROSITE" id="PS51406"/>
    </source>
</evidence>
<dbReference type="PANTHER" id="PTHR19143:SF327">
    <property type="entry name" value="FI21813P1-RELATED"/>
    <property type="match status" value="1"/>
</dbReference>
<evidence type="ECO:0000256" key="2">
    <source>
        <dbReference type="SAM" id="SignalP"/>
    </source>
</evidence>
<name>A0A084WKQ5_ANOSI</name>
<dbReference type="InterPro" id="IPR002181">
    <property type="entry name" value="Fibrinogen_a/b/g_C_dom"/>
</dbReference>
<dbReference type="EMBL" id="ATLV01024133">
    <property type="status" value="NOT_ANNOTATED_CDS"/>
    <property type="molecule type" value="Genomic_DNA"/>
</dbReference>
<feature type="coiled-coil region" evidence="1">
    <location>
        <begin position="41"/>
        <end position="69"/>
    </location>
</feature>
<dbReference type="VEuPathDB" id="VectorBase:ASIS008238"/>
<dbReference type="STRING" id="74873.A0A084WKQ5"/>
<dbReference type="InterPro" id="IPR014716">
    <property type="entry name" value="Fibrinogen_a/b/g_C_1"/>
</dbReference>
<keyword evidence="2" id="KW-0732">Signal</keyword>
<feature type="domain" description="Fibrinogen C-terminal" evidence="3">
    <location>
        <begin position="61"/>
        <end position="247"/>
    </location>
</feature>
<feature type="signal peptide" evidence="2">
    <location>
        <begin position="1"/>
        <end position="18"/>
    </location>
</feature>
<dbReference type="AlphaFoldDB" id="A0A084WKQ5"/>
<proteinExistence type="predicted"/>
<evidence type="ECO:0000256" key="1">
    <source>
        <dbReference type="SAM" id="Coils"/>
    </source>
</evidence>
<reference evidence="5" key="2">
    <citation type="submission" date="2020-05" db="UniProtKB">
        <authorList>
            <consortium name="EnsemblMetazoa"/>
        </authorList>
    </citation>
    <scope>IDENTIFICATION</scope>
</reference>